<comment type="caution">
    <text evidence="1">The sequence shown here is derived from an EMBL/GenBank/DDBJ whole genome shotgun (WGS) entry which is preliminary data.</text>
</comment>
<accession>A0A843TBG9</accession>
<evidence type="ECO:0000313" key="2">
    <source>
        <dbReference type="Proteomes" id="UP000652761"/>
    </source>
</evidence>
<dbReference type="Proteomes" id="UP000652761">
    <property type="component" value="Unassembled WGS sequence"/>
</dbReference>
<dbReference type="EMBL" id="NMUH01000013">
    <property type="protein sequence ID" value="MQL68395.1"/>
    <property type="molecule type" value="Genomic_DNA"/>
</dbReference>
<dbReference type="AlphaFoldDB" id="A0A843TBG9"/>
<keyword evidence="2" id="KW-1185">Reference proteome</keyword>
<name>A0A843TBG9_COLES</name>
<sequence>MAPRCGLFLREELASSSFREIFFEILSSAISFLYFLFQAEQGRVHDRGGLVEPLCAIHIGAHRVLFFRPKIS</sequence>
<proteinExistence type="predicted"/>
<gene>
    <name evidence="1" type="ORF">Taro_000667</name>
</gene>
<evidence type="ECO:0000313" key="1">
    <source>
        <dbReference type="EMBL" id="MQL68395.1"/>
    </source>
</evidence>
<protein>
    <submittedName>
        <fullName evidence="1">Uncharacterized protein</fullName>
    </submittedName>
</protein>
<reference evidence="1" key="1">
    <citation type="submission" date="2017-07" db="EMBL/GenBank/DDBJ databases">
        <title>Taro Niue Genome Assembly and Annotation.</title>
        <authorList>
            <person name="Atibalentja N."/>
            <person name="Keating K."/>
            <person name="Fields C.J."/>
        </authorList>
    </citation>
    <scope>NUCLEOTIDE SEQUENCE</scope>
    <source>
        <strain evidence="1">Niue_2</strain>
        <tissue evidence="1">Leaf</tissue>
    </source>
</reference>
<organism evidence="1 2">
    <name type="scientific">Colocasia esculenta</name>
    <name type="common">Wild taro</name>
    <name type="synonym">Arum esculentum</name>
    <dbReference type="NCBI Taxonomy" id="4460"/>
    <lineage>
        <taxon>Eukaryota</taxon>
        <taxon>Viridiplantae</taxon>
        <taxon>Streptophyta</taxon>
        <taxon>Embryophyta</taxon>
        <taxon>Tracheophyta</taxon>
        <taxon>Spermatophyta</taxon>
        <taxon>Magnoliopsida</taxon>
        <taxon>Liliopsida</taxon>
        <taxon>Araceae</taxon>
        <taxon>Aroideae</taxon>
        <taxon>Colocasieae</taxon>
        <taxon>Colocasia</taxon>
    </lineage>
</organism>